<dbReference type="Proteomes" id="UP000321933">
    <property type="component" value="Unassembled WGS sequence"/>
</dbReference>
<name>A0A5C8ZMW7_9GAMM</name>
<gene>
    <name evidence="1" type="ORF">FVW59_19440</name>
</gene>
<evidence type="ECO:0000313" key="2">
    <source>
        <dbReference type="Proteomes" id="UP000321933"/>
    </source>
</evidence>
<organism evidence="1 2">
    <name type="scientific">Parahaliea aestuarii</name>
    <dbReference type="NCBI Taxonomy" id="1852021"/>
    <lineage>
        <taxon>Bacteria</taxon>
        <taxon>Pseudomonadati</taxon>
        <taxon>Pseudomonadota</taxon>
        <taxon>Gammaproteobacteria</taxon>
        <taxon>Cellvibrionales</taxon>
        <taxon>Halieaceae</taxon>
        <taxon>Parahaliea</taxon>
    </lineage>
</organism>
<proteinExistence type="predicted"/>
<dbReference type="EMBL" id="VRYZ01000015">
    <property type="protein sequence ID" value="TXS88907.1"/>
    <property type="molecule type" value="Genomic_DNA"/>
</dbReference>
<sequence>LCWVPSGCLPGWQACPGISGSFAVEWVAGFAWNQWQAWSGIRTWLLPGSTMKGSTLRKRPRL</sequence>
<evidence type="ECO:0000313" key="1">
    <source>
        <dbReference type="EMBL" id="TXS88907.1"/>
    </source>
</evidence>
<reference evidence="1 2" key="1">
    <citation type="submission" date="2019-08" db="EMBL/GenBank/DDBJ databases">
        <title>Parahaliea maris sp. nov., isolated from the surface seawater.</title>
        <authorList>
            <person name="Liu Y."/>
        </authorList>
    </citation>
    <scope>NUCLEOTIDE SEQUENCE [LARGE SCALE GENOMIC DNA]</scope>
    <source>
        <strain evidence="1 2">S2-26</strain>
    </source>
</reference>
<protein>
    <submittedName>
        <fullName evidence="1">Uncharacterized protein</fullName>
    </submittedName>
</protein>
<keyword evidence="2" id="KW-1185">Reference proteome</keyword>
<dbReference type="AlphaFoldDB" id="A0A5C8ZMW7"/>
<accession>A0A5C8ZMW7</accession>
<comment type="caution">
    <text evidence="1">The sequence shown here is derived from an EMBL/GenBank/DDBJ whole genome shotgun (WGS) entry which is preliminary data.</text>
</comment>
<feature type="non-terminal residue" evidence="1">
    <location>
        <position position="1"/>
    </location>
</feature>